<evidence type="ECO:0000313" key="15">
    <source>
        <dbReference type="EMBL" id="BDB96203.1"/>
    </source>
</evidence>
<evidence type="ECO:0000256" key="12">
    <source>
        <dbReference type="RuleBase" id="RU003448"/>
    </source>
</evidence>
<keyword evidence="8 12" id="KW-0418">Kinase</keyword>
<evidence type="ECO:0000256" key="13">
    <source>
        <dbReference type="RuleBase" id="RU004249"/>
    </source>
</evidence>
<feature type="domain" description="Aspartate/glutamate/uridylate kinase" evidence="14">
    <location>
        <begin position="3"/>
        <end position="234"/>
    </location>
</feature>
<evidence type="ECO:0000256" key="4">
    <source>
        <dbReference type="ARBA" id="ARBA00010122"/>
    </source>
</evidence>
<dbReference type="SUPFAM" id="SSF53633">
    <property type="entry name" value="Carbamate kinase-like"/>
    <property type="match status" value="1"/>
</dbReference>
<keyword evidence="7" id="KW-0547">Nucleotide-binding</keyword>
<dbReference type="CDD" id="cd04261">
    <property type="entry name" value="AAK_AKii-LysC-BS"/>
    <property type="match status" value="1"/>
</dbReference>
<dbReference type="Gene3D" id="3.40.1160.10">
    <property type="entry name" value="Acetylglutamate kinase-like"/>
    <property type="match status" value="1"/>
</dbReference>
<comment type="similarity">
    <text evidence="4 12">Belongs to the aspartokinase family.</text>
</comment>
<evidence type="ECO:0000256" key="8">
    <source>
        <dbReference type="ARBA" id="ARBA00022777"/>
    </source>
</evidence>
<dbReference type="InterPro" id="IPR041740">
    <property type="entry name" value="AKii-LysC-BS"/>
</dbReference>
<evidence type="ECO:0000256" key="6">
    <source>
        <dbReference type="ARBA" id="ARBA00022679"/>
    </source>
</evidence>
<comment type="pathway">
    <text evidence="1 13">Amino-acid biosynthesis; L-lysine biosynthesis via DAP pathway; (S)-tetrahydrodipicolinate from L-aspartate: step 1/4.</text>
</comment>
<comment type="pathway">
    <text evidence="2 13">Amino-acid biosynthesis; L-methionine biosynthesis via de novo pathway; L-homoserine from L-aspartate: step 1/3.</text>
</comment>
<dbReference type="InterPro" id="IPR036393">
    <property type="entry name" value="AceGlu_kinase-like_sf"/>
</dbReference>
<evidence type="ECO:0000256" key="5">
    <source>
        <dbReference type="ARBA" id="ARBA00022605"/>
    </source>
</evidence>
<organism evidence="15 16">
    <name type="scientific">Candidatus Hydrogenosomobacter endosymbioticus</name>
    <dbReference type="NCBI Taxonomy" id="2558174"/>
    <lineage>
        <taxon>Bacteria</taxon>
        <taxon>Pseudomonadati</taxon>
        <taxon>Pseudomonadota</taxon>
        <taxon>Alphaproteobacteria</taxon>
        <taxon>Holosporales</taxon>
        <taxon>Holosporaceae</taxon>
        <taxon>Candidatus Hydrogenosomobacter</taxon>
    </lineage>
</organism>
<dbReference type="PANTHER" id="PTHR21499:SF3">
    <property type="entry name" value="ASPARTOKINASE"/>
    <property type="match status" value="1"/>
</dbReference>
<dbReference type="PANTHER" id="PTHR21499">
    <property type="entry name" value="ASPARTATE KINASE"/>
    <property type="match status" value="1"/>
</dbReference>
<dbReference type="RefSeq" id="WP_236865725.1">
    <property type="nucleotide sequence ID" value="NZ_AP025225.1"/>
</dbReference>
<dbReference type="Proteomes" id="UP001320209">
    <property type="component" value="Chromosome"/>
</dbReference>
<reference evidence="15" key="1">
    <citation type="submission" date="2021-10" db="EMBL/GenBank/DDBJ databases">
        <title>Genome Sequence of The Candidatus Hydrogeosomobacter endosymbioticus, an Intracellular Bacterial Symbiont of the Anaerobic Ciliate GW7.</title>
        <authorList>
            <person name="Shiohama Y."/>
            <person name="Shinzato N."/>
        </authorList>
    </citation>
    <scope>NUCLEOTIDE SEQUENCE [LARGE SCALE GENOMIC DNA]</scope>
    <source>
        <strain evidence="15">200920</strain>
    </source>
</reference>
<keyword evidence="5 13" id="KW-0028">Amino-acid biosynthesis</keyword>
<dbReference type="Pfam" id="PF00696">
    <property type="entry name" value="AA_kinase"/>
    <property type="match status" value="1"/>
</dbReference>
<dbReference type="InterPro" id="IPR001048">
    <property type="entry name" value="Asp/Glu/Uridylate_kinase"/>
</dbReference>
<dbReference type="InterPro" id="IPR001341">
    <property type="entry name" value="Asp_kinase"/>
</dbReference>
<keyword evidence="6 12" id="KW-0808">Transferase</keyword>
<protein>
    <recommendedName>
        <fullName evidence="12">Aspartokinase</fullName>
        <ecNumber evidence="12">2.7.2.4</ecNumber>
    </recommendedName>
</protein>
<evidence type="ECO:0000256" key="9">
    <source>
        <dbReference type="ARBA" id="ARBA00022840"/>
    </source>
</evidence>
<dbReference type="NCBIfam" id="TIGR00657">
    <property type="entry name" value="asp_kinases"/>
    <property type="match status" value="1"/>
</dbReference>
<dbReference type="EC" id="2.7.2.4" evidence="12"/>
<dbReference type="PIRSF" id="PIRSF000726">
    <property type="entry name" value="Asp_kin"/>
    <property type="match status" value="1"/>
</dbReference>
<dbReference type="EMBL" id="AP025225">
    <property type="protein sequence ID" value="BDB96203.1"/>
    <property type="molecule type" value="Genomic_DNA"/>
</dbReference>
<evidence type="ECO:0000259" key="14">
    <source>
        <dbReference type="Pfam" id="PF00696"/>
    </source>
</evidence>
<dbReference type="InterPro" id="IPR005260">
    <property type="entry name" value="Asp_kin_monofn"/>
</dbReference>
<evidence type="ECO:0000256" key="2">
    <source>
        <dbReference type="ARBA" id="ARBA00004986"/>
    </source>
</evidence>
<comment type="pathway">
    <text evidence="3 13">Amino-acid biosynthesis; L-threonine biosynthesis; L-threonine from L-aspartate: step 1/5.</text>
</comment>
<keyword evidence="16" id="KW-1185">Reference proteome</keyword>
<sequence length="396" mass="43103">MRIVVQKFGGTSVADIACIHRAADVVKRAINDGSIPVVVISAMAGVTNQLVGFASETDVDQNNISIRSECDTVISSGEQVTAGLMALALSKIGVKARSWMGWQVPLLTNSAYGEAEILSVSKANLMKDIEAGIIPVVAGFQGVDERGRITTLGRGGSDLTATALAASLGADICKIYTDVDGVYTADPLWVKCAKRFDVLSYDDMAALSQYGAKVLHSGAVKWAQKHNVPIQVLSTFSDASVGTIIRNEKRKIMCGITQKRAIQWDISSVDDRTAAKIDVVLREERVSPIWKDFNAQDKKLSFLTWTDQNLQVRFAISQCTTNIPSSQEVMLIALVGDNRTNSLITKNVCLNNLAINVPVMRCFRSLFITGIIVEHKYLAVALNDLHSMLKLHEVFQ</sequence>
<evidence type="ECO:0000256" key="3">
    <source>
        <dbReference type="ARBA" id="ARBA00005139"/>
    </source>
</evidence>
<evidence type="ECO:0000256" key="11">
    <source>
        <dbReference type="ARBA" id="ARBA00047872"/>
    </source>
</evidence>
<evidence type="ECO:0000256" key="1">
    <source>
        <dbReference type="ARBA" id="ARBA00004766"/>
    </source>
</evidence>
<comment type="catalytic activity">
    <reaction evidence="11 12">
        <text>L-aspartate + ATP = 4-phospho-L-aspartate + ADP</text>
        <dbReference type="Rhea" id="RHEA:23776"/>
        <dbReference type="ChEBI" id="CHEBI:29991"/>
        <dbReference type="ChEBI" id="CHEBI:30616"/>
        <dbReference type="ChEBI" id="CHEBI:57535"/>
        <dbReference type="ChEBI" id="CHEBI:456216"/>
        <dbReference type="EC" id="2.7.2.4"/>
    </reaction>
</comment>
<keyword evidence="9" id="KW-0067">ATP-binding</keyword>
<evidence type="ECO:0000256" key="10">
    <source>
        <dbReference type="ARBA" id="ARBA00023154"/>
    </source>
</evidence>
<evidence type="ECO:0000256" key="7">
    <source>
        <dbReference type="ARBA" id="ARBA00022741"/>
    </source>
</evidence>
<proteinExistence type="inferred from homology"/>
<name>A0ABN6L2Z3_9PROT</name>
<evidence type="ECO:0000313" key="16">
    <source>
        <dbReference type="Proteomes" id="UP001320209"/>
    </source>
</evidence>
<accession>A0ABN6L2Z3</accession>
<keyword evidence="10" id="KW-0457">Lysine biosynthesis</keyword>
<dbReference type="InterPro" id="IPR018042">
    <property type="entry name" value="Aspartate_kinase_CS"/>
</dbReference>
<gene>
    <name evidence="15" type="ORF">HYD_3360</name>
</gene>
<dbReference type="PROSITE" id="PS00324">
    <property type="entry name" value="ASPARTOKINASE"/>
    <property type="match status" value="1"/>
</dbReference>